<dbReference type="Pfam" id="PF00166">
    <property type="entry name" value="Cpn10"/>
    <property type="match status" value="1"/>
</dbReference>
<dbReference type="PANTHER" id="PTHR10772">
    <property type="entry name" value="10 KDA HEAT SHOCK PROTEIN"/>
    <property type="match status" value="1"/>
</dbReference>
<dbReference type="GO" id="GO:0046872">
    <property type="term" value="F:metal ion binding"/>
    <property type="evidence" value="ECO:0007669"/>
    <property type="project" value="TreeGrafter"/>
</dbReference>
<dbReference type="NCBIfam" id="NF001530">
    <property type="entry name" value="PRK00364.1-6"/>
    <property type="match status" value="1"/>
</dbReference>
<dbReference type="GO" id="GO:0051082">
    <property type="term" value="F:unfolded protein binding"/>
    <property type="evidence" value="ECO:0007669"/>
    <property type="project" value="TreeGrafter"/>
</dbReference>
<evidence type="ECO:0000256" key="1">
    <source>
        <dbReference type="ARBA" id="ARBA00006975"/>
    </source>
</evidence>
<evidence type="ECO:0000256" key="2">
    <source>
        <dbReference type="ARBA" id="ARBA00023186"/>
    </source>
</evidence>
<reference evidence="7" key="2">
    <citation type="submission" date="2016-02" db="EMBL/GenBank/DDBJ databases">
        <title>Draft genome sequence of five rapidly growing Mycobacterium species.</title>
        <authorList>
            <person name="Katahira K."/>
            <person name="Gotou Y."/>
            <person name="Iida K."/>
            <person name="Ogura Y."/>
            <person name="Hayashi T."/>
        </authorList>
    </citation>
    <scope>NUCLEOTIDE SEQUENCE [LARGE SCALE GENOMIC DNA]</scope>
    <source>
        <strain evidence="7">JCM15298</strain>
    </source>
</reference>
<dbReference type="GO" id="GO:0051087">
    <property type="term" value="F:protein-folding chaperone binding"/>
    <property type="evidence" value="ECO:0007669"/>
    <property type="project" value="TreeGrafter"/>
</dbReference>
<keyword evidence="7" id="KW-1185">Reference proteome</keyword>
<proteinExistence type="inferred from homology"/>
<keyword evidence="2 3" id="KW-0143">Chaperone</keyword>
<evidence type="ECO:0000256" key="4">
    <source>
        <dbReference type="RuleBase" id="RU000535"/>
    </source>
</evidence>
<dbReference type="InterPro" id="IPR020818">
    <property type="entry name" value="Chaperonin_GroES"/>
</dbReference>
<keyword evidence="3" id="KW-0963">Cytoplasm</keyword>
<dbReference type="CDD" id="cd00320">
    <property type="entry name" value="cpn10"/>
    <property type="match status" value="1"/>
</dbReference>
<organism evidence="6 7">
    <name type="scientific">Mycolicibacterium canariasense</name>
    <name type="common">Mycobacterium canariasense</name>
    <dbReference type="NCBI Taxonomy" id="228230"/>
    <lineage>
        <taxon>Bacteria</taxon>
        <taxon>Bacillati</taxon>
        <taxon>Actinomycetota</taxon>
        <taxon>Actinomycetes</taxon>
        <taxon>Mycobacteriales</taxon>
        <taxon>Mycobacteriaceae</taxon>
        <taxon>Mycolicibacterium</taxon>
    </lineage>
</organism>
<dbReference type="HAMAP" id="MF_00580">
    <property type="entry name" value="CH10"/>
    <property type="match status" value="1"/>
</dbReference>
<evidence type="ECO:0000313" key="6">
    <source>
        <dbReference type="EMBL" id="GAS99228.1"/>
    </source>
</evidence>
<dbReference type="GO" id="GO:0005737">
    <property type="term" value="C:cytoplasm"/>
    <property type="evidence" value="ECO:0007669"/>
    <property type="project" value="UniProtKB-SubCell"/>
</dbReference>
<dbReference type="NCBIfam" id="NF001531">
    <property type="entry name" value="PRK00364.2-2"/>
    <property type="match status" value="1"/>
</dbReference>
<dbReference type="AlphaFoldDB" id="A0A124E390"/>
<sequence length="143" mass="15120">MAAANPSAGTRDDGARARTYAEHLKNRGPGKTGLIPKQVEGSIVASVNIKPLEDKILVQANEAETTTASGLVIPDTAKEKPQEGTVVAVGPGRWDEDGEKRIPLDVAEGDTVIYSKYGGTEIKYGGEEYLILSARDVLAVVSK</sequence>
<evidence type="ECO:0000256" key="3">
    <source>
        <dbReference type="HAMAP-Rule" id="MF_00580"/>
    </source>
</evidence>
<dbReference type="Gene3D" id="2.30.33.40">
    <property type="entry name" value="GroES chaperonin"/>
    <property type="match status" value="1"/>
</dbReference>
<comment type="caution">
    <text evidence="6">The sequence shown here is derived from an EMBL/GenBank/DDBJ whole genome shotgun (WGS) entry which is preliminary data.</text>
</comment>
<feature type="region of interest" description="Disordered" evidence="5">
    <location>
        <begin position="1"/>
        <end position="35"/>
    </location>
</feature>
<dbReference type="NCBIfam" id="NF001533">
    <property type="entry name" value="PRK00364.2-4"/>
    <property type="match status" value="1"/>
</dbReference>
<dbReference type="PRINTS" id="PR00297">
    <property type="entry name" value="CHAPERONIN10"/>
</dbReference>
<evidence type="ECO:0000256" key="5">
    <source>
        <dbReference type="SAM" id="MobiDB-lite"/>
    </source>
</evidence>
<dbReference type="STRING" id="228230.RMCC_6193"/>
<dbReference type="InterPro" id="IPR018369">
    <property type="entry name" value="Chaprnonin_Cpn10_CS"/>
</dbReference>
<comment type="subcellular location">
    <subcellularLocation>
        <location evidence="3">Cytoplasm</location>
    </subcellularLocation>
</comment>
<protein>
    <recommendedName>
        <fullName evidence="3">Co-chaperonin GroES</fullName>
    </recommendedName>
    <alternativeName>
        <fullName evidence="3">10 kDa chaperonin</fullName>
    </alternativeName>
    <alternativeName>
        <fullName evidence="3">Chaperonin-10</fullName>
        <shortName evidence="3">Cpn10</shortName>
    </alternativeName>
</protein>
<gene>
    <name evidence="3 6" type="primary">groES</name>
    <name evidence="3" type="synonym">groS</name>
    <name evidence="6" type="ORF">RMCC_6193</name>
</gene>
<dbReference type="NCBIfam" id="NF001534">
    <property type="entry name" value="PRK00364.2-5"/>
    <property type="match status" value="1"/>
</dbReference>
<dbReference type="GO" id="GO:0044183">
    <property type="term" value="F:protein folding chaperone"/>
    <property type="evidence" value="ECO:0007669"/>
    <property type="project" value="InterPro"/>
</dbReference>
<dbReference type="InterPro" id="IPR011032">
    <property type="entry name" value="GroES-like_sf"/>
</dbReference>
<dbReference type="SMART" id="SM00883">
    <property type="entry name" value="Cpn10"/>
    <property type="match status" value="1"/>
</dbReference>
<dbReference type="PROSITE" id="PS00681">
    <property type="entry name" value="CHAPERONINS_CPN10"/>
    <property type="match status" value="1"/>
</dbReference>
<dbReference type="FunFam" id="2.30.33.40:FF:000001">
    <property type="entry name" value="10 kDa chaperonin"/>
    <property type="match status" value="1"/>
</dbReference>
<accession>A0A124E390</accession>
<dbReference type="Proteomes" id="UP000069443">
    <property type="component" value="Unassembled WGS sequence"/>
</dbReference>
<dbReference type="EMBL" id="BCSY01000129">
    <property type="protein sequence ID" value="GAS99228.1"/>
    <property type="molecule type" value="Genomic_DNA"/>
</dbReference>
<evidence type="ECO:0000313" key="7">
    <source>
        <dbReference type="Proteomes" id="UP000069443"/>
    </source>
</evidence>
<comment type="function">
    <text evidence="3 4">Together with the chaperonin GroEL, plays an essential role in assisting protein folding. The GroEL-GroES system forms a nano-cage that allows encapsulation of the non-native substrate proteins and provides a physical environment optimized to promote and accelerate protein folding. GroES binds to the apical surface of the GroEL ring, thereby capping the opening of the GroEL channel.</text>
</comment>
<dbReference type="PANTHER" id="PTHR10772:SF58">
    <property type="entry name" value="CO-CHAPERONIN GROES"/>
    <property type="match status" value="1"/>
</dbReference>
<comment type="subunit">
    <text evidence="3">Heptamer of 7 subunits arranged in a ring. Interacts with the chaperonin GroEL.</text>
</comment>
<feature type="compositionally biased region" description="Basic and acidic residues" evidence="5">
    <location>
        <begin position="10"/>
        <end position="25"/>
    </location>
</feature>
<dbReference type="SUPFAM" id="SSF50129">
    <property type="entry name" value="GroES-like"/>
    <property type="match status" value="1"/>
</dbReference>
<reference evidence="7" key="1">
    <citation type="journal article" date="2016" name="Genome Announc.">
        <title>Draft Genome Sequences of Five Rapidly Growing Mycobacterium Species, M. thermoresistibile, M. fortuitum subsp. acetamidolyticum, M. canariasense, M. brisbanense, and M. novocastrense.</title>
        <authorList>
            <person name="Katahira K."/>
            <person name="Ogura Y."/>
            <person name="Gotoh Y."/>
            <person name="Hayashi T."/>
        </authorList>
    </citation>
    <scope>NUCLEOTIDE SEQUENCE [LARGE SCALE GENOMIC DNA]</scope>
    <source>
        <strain evidence="7">JCM15298</strain>
    </source>
</reference>
<dbReference type="InterPro" id="IPR037124">
    <property type="entry name" value="Chaperonin_GroES_sf"/>
</dbReference>
<name>A0A124E390_MYCCR</name>
<comment type="similarity">
    <text evidence="1 3 4">Belongs to the GroES chaperonin family.</text>
</comment>
<dbReference type="GO" id="GO:0005524">
    <property type="term" value="F:ATP binding"/>
    <property type="evidence" value="ECO:0007669"/>
    <property type="project" value="InterPro"/>
</dbReference>